<evidence type="ECO:0000313" key="2">
    <source>
        <dbReference type="EMBL" id="KAF5176878.1"/>
    </source>
</evidence>
<dbReference type="Pfam" id="PF08268">
    <property type="entry name" value="FBA_3"/>
    <property type="match status" value="1"/>
</dbReference>
<dbReference type="AlphaFoldDB" id="A0A7J6UWR0"/>
<feature type="domain" description="F-box associated beta-propeller type 3" evidence="1">
    <location>
        <begin position="14"/>
        <end position="264"/>
    </location>
</feature>
<dbReference type="EMBL" id="JABWDY010042125">
    <property type="protein sequence ID" value="KAF5176878.1"/>
    <property type="molecule type" value="Genomic_DNA"/>
</dbReference>
<protein>
    <recommendedName>
        <fullName evidence="1">F-box associated beta-propeller type 3 domain-containing protein</fullName>
    </recommendedName>
</protein>
<gene>
    <name evidence="2" type="ORF">FRX31_033534</name>
</gene>
<dbReference type="PROSITE" id="PS51257">
    <property type="entry name" value="PROKAR_LIPOPROTEIN"/>
    <property type="match status" value="1"/>
</dbReference>
<keyword evidence="3" id="KW-1185">Reference proteome</keyword>
<evidence type="ECO:0000259" key="1">
    <source>
        <dbReference type="Pfam" id="PF08268"/>
    </source>
</evidence>
<reference evidence="2 3" key="1">
    <citation type="submission" date="2020-06" db="EMBL/GenBank/DDBJ databases">
        <title>Transcriptomic and genomic resources for Thalictrum thalictroides and T. hernandezii: Facilitating candidate gene discovery in an emerging model plant lineage.</title>
        <authorList>
            <person name="Arias T."/>
            <person name="Riano-Pachon D.M."/>
            <person name="Di Stilio V.S."/>
        </authorList>
    </citation>
    <scope>NUCLEOTIDE SEQUENCE [LARGE SCALE GENOMIC DNA]</scope>
    <source>
        <strain evidence="3">cv. WT478/WT964</strain>
        <tissue evidence="2">Leaves</tissue>
    </source>
</reference>
<organism evidence="2 3">
    <name type="scientific">Thalictrum thalictroides</name>
    <name type="common">Rue-anemone</name>
    <name type="synonym">Anemone thalictroides</name>
    <dbReference type="NCBI Taxonomy" id="46969"/>
    <lineage>
        <taxon>Eukaryota</taxon>
        <taxon>Viridiplantae</taxon>
        <taxon>Streptophyta</taxon>
        <taxon>Embryophyta</taxon>
        <taxon>Tracheophyta</taxon>
        <taxon>Spermatophyta</taxon>
        <taxon>Magnoliopsida</taxon>
        <taxon>Ranunculales</taxon>
        <taxon>Ranunculaceae</taxon>
        <taxon>Thalictroideae</taxon>
        <taxon>Thalictrum</taxon>
    </lineage>
</organism>
<dbReference type="OrthoDB" id="1935533at2759"/>
<dbReference type="PANTHER" id="PTHR31672">
    <property type="entry name" value="BNACNNG10540D PROTEIN"/>
    <property type="match status" value="1"/>
</dbReference>
<evidence type="ECO:0000313" key="3">
    <source>
        <dbReference type="Proteomes" id="UP000554482"/>
    </source>
</evidence>
<comment type="caution">
    <text evidence="2">The sequence shown here is derived from an EMBL/GenBank/DDBJ whole genome shotgun (WGS) entry which is preliminary data.</text>
</comment>
<dbReference type="InterPro" id="IPR017451">
    <property type="entry name" value="F-box-assoc_interact_dom"/>
</dbReference>
<dbReference type="InterPro" id="IPR013187">
    <property type="entry name" value="F-box-assoc_dom_typ3"/>
</dbReference>
<name>A0A7J6UWR0_THATH</name>
<proteinExistence type="predicted"/>
<dbReference type="Proteomes" id="UP000554482">
    <property type="component" value="Unassembled WGS sequence"/>
</dbReference>
<dbReference type="InterPro" id="IPR050796">
    <property type="entry name" value="SCF_F-box_component"/>
</dbReference>
<dbReference type="NCBIfam" id="TIGR01640">
    <property type="entry name" value="F_box_assoc_1"/>
    <property type="match status" value="1"/>
</dbReference>
<accession>A0A7J6UWR0</accession>
<sequence>MMSIVEKFNLNNVIPKEKTVSILAGCNGLLLLQGCSSSDDFYVSNRATRQYTVLPHPKEPCLNHIVPFTLKCRWAIFYNSSVERYGVFAIWEKHVIMLTSGDKQWKYHIFPKHDAYCQLTSIVFAQRELHWLACHNSQYEHDKYICSLDVGNMGFKMIKLPTSEAECNLIFLSCENKESLCVATVFQDHLDVWGLADKGNNPWTKQTSITLQSLSKIPNFWVGMCIVGIKEDIGSNVGVALKLIIPQGDKLLYHDLKSRELKKISNITEGFRVTRPGQFHVDSLVSWHPTKAMGKRKRVGTRFKLTATKDCNQLIANDYIELRNKRKIPRRCQ</sequence>
<dbReference type="PANTHER" id="PTHR31672:SF13">
    <property type="entry name" value="F-BOX PROTEIN CPR30-LIKE"/>
    <property type="match status" value="1"/>
</dbReference>